<dbReference type="InterPro" id="IPR040030">
    <property type="entry name" value="Ribosomal_mL57"/>
</dbReference>
<dbReference type="PANTHER" id="PTHR28160">
    <property type="entry name" value="54S RIBOSOMAL PROTEIN L15, MITOCHONDRIAL"/>
    <property type="match status" value="1"/>
</dbReference>
<proteinExistence type="predicted"/>
<feature type="domain" description="RNase III" evidence="1">
    <location>
        <begin position="76"/>
        <end position="222"/>
    </location>
</feature>
<name>A0A1G4JL96_9SACH</name>
<dbReference type="GO" id="GO:0003735">
    <property type="term" value="F:structural constituent of ribosome"/>
    <property type="evidence" value="ECO:0007669"/>
    <property type="project" value="EnsemblFungi"/>
</dbReference>
<dbReference type="EMBL" id="LT598458">
    <property type="protein sequence ID" value="SCU91251.1"/>
    <property type="molecule type" value="Genomic_DNA"/>
</dbReference>
<dbReference type="InterPro" id="IPR036389">
    <property type="entry name" value="RNase_III_sf"/>
</dbReference>
<dbReference type="GO" id="GO:0006396">
    <property type="term" value="P:RNA processing"/>
    <property type="evidence" value="ECO:0007669"/>
    <property type="project" value="InterPro"/>
</dbReference>
<gene>
    <name evidence="2" type="ORF">LADA_0F08922G</name>
</gene>
<dbReference type="PANTHER" id="PTHR28160:SF1">
    <property type="entry name" value="LARGE RIBOSOMAL SUBUNIT PROTEIN ML57"/>
    <property type="match status" value="1"/>
</dbReference>
<dbReference type="GO" id="GO:0004525">
    <property type="term" value="F:ribonuclease III activity"/>
    <property type="evidence" value="ECO:0007669"/>
    <property type="project" value="InterPro"/>
</dbReference>
<protein>
    <submittedName>
        <fullName evidence="2">LADA_0F08922g1_1</fullName>
    </submittedName>
</protein>
<dbReference type="Proteomes" id="UP000190274">
    <property type="component" value="Chromosome F"/>
</dbReference>
<dbReference type="GO" id="GO:0032543">
    <property type="term" value="P:mitochondrial translation"/>
    <property type="evidence" value="ECO:0007669"/>
    <property type="project" value="InterPro"/>
</dbReference>
<dbReference type="OrthoDB" id="2281895at2759"/>
<dbReference type="Pfam" id="PF14622">
    <property type="entry name" value="Ribonucleas_3_3"/>
    <property type="match status" value="1"/>
</dbReference>
<keyword evidence="3" id="KW-1185">Reference proteome</keyword>
<evidence type="ECO:0000313" key="2">
    <source>
        <dbReference type="EMBL" id="SCU91251.1"/>
    </source>
</evidence>
<sequence>MSGLWGKLACLRSPVGRRTVTYLHSGNRVRGLKRDPSEYLRLPSGLLYTEVEPQTYQEAVRSQLNLKSNDITLSDDLILQCLTHKSFAHGGKPYNEKLALLGAQYLKYRASVHSLKSSSSASAQNEQKPINGLNFTNLGSQGSKLLISKKATAEVIRKRQLDSLIFWKKRDPLQNEVYNGEATVLSSVLNAFIGGILITNGPEKTSEYIQNEFLNPSKEASLIRITDSMV</sequence>
<dbReference type="Gene3D" id="1.10.1520.10">
    <property type="entry name" value="Ribonuclease III domain"/>
    <property type="match status" value="1"/>
</dbReference>
<dbReference type="STRING" id="1266660.A0A1G4JL96"/>
<dbReference type="CDD" id="cd00593">
    <property type="entry name" value="RIBOc"/>
    <property type="match status" value="1"/>
</dbReference>
<evidence type="ECO:0000259" key="1">
    <source>
        <dbReference type="SMART" id="SM00535"/>
    </source>
</evidence>
<dbReference type="InterPro" id="IPR000999">
    <property type="entry name" value="RNase_III_dom"/>
</dbReference>
<accession>A0A1G4JL96</accession>
<dbReference type="GO" id="GO:0005762">
    <property type="term" value="C:mitochondrial large ribosomal subunit"/>
    <property type="evidence" value="ECO:0007669"/>
    <property type="project" value="EnsemblFungi"/>
</dbReference>
<evidence type="ECO:0000313" key="3">
    <source>
        <dbReference type="Proteomes" id="UP000190274"/>
    </source>
</evidence>
<dbReference type="SMART" id="SM00535">
    <property type="entry name" value="RIBOc"/>
    <property type="match status" value="1"/>
</dbReference>
<organism evidence="2 3">
    <name type="scientific">Lachancea dasiensis</name>
    <dbReference type="NCBI Taxonomy" id="1072105"/>
    <lineage>
        <taxon>Eukaryota</taxon>
        <taxon>Fungi</taxon>
        <taxon>Dikarya</taxon>
        <taxon>Ascomycota</taxon>
        <taxon>Saccharomycotina</taxon>
        <taxon>Saccharomycetes</taxon>
        <taxon>Saccharomycetales</taxon>
        <taxon>Saccharomycetaceae</taxon>
        <taxon>Lachancea</taxon>
    </lineage>
</organism>
<reference evidence="2 3" key="1">
    <citation type="submission" date="2016-03" db="EMBL/GenBank/DDBJ databases">
        <authorList>
            <person name="Devillers H."/>
        </authorList>
    </citation>
    <scope>NUCLEOTIDE SEQUENCE [LARGE SCALE GENOMIC DNA]</scope>
    <source>
        <strain evidence="2">CBS 10888</strain>
    </source>
</reference>
<dbReference type="SUPFAM" id="SSF69065">
    <property type="entry name" value="RNase III domain-like"/>
    <property type="match status" value="1"/>
</dbReference>
<dbReference type="AlphaFoldDB" id="A0A1G4JL96"/>